<dbReference type="EMBL" id="MU007013">
    <property type="protein sequence ID" value="KAF2435546.1"/>
    <property type="molecule type" value="Genomic_DNA"/>
</dbReference>
<organism evidence="1 2">
    <name type="scientific">Tothia fuscella</name>
    <dbReference type="NCBI Taxonomy" id="1048955"/>
    <lineage>
        <taxon>Eukaryota</taxon>
        <taxon>Fungi</taxon>
        <taxon>Dikarya</taxon>
        <taxon>Ascomycota</taxon>
        <taxon>Pezizomycotina</taxon>
        <taxon>Dothideomycetes</taxon>
        <taxon>Pleosporomycetidae</taxon>
        <taxon>Venturiales</taxon>
        <taxon>Cylindrosympodiaceae</taxon>
        <taxon>Tothia</taxon>
    </lineage>
</organism>
<proteinExistence type="predicted"/>
<evidence type="ECO:0000313" key="1">
    <source>
        <dbReference type="EMBL" id="KAF2435546.1"/>
    </source>
</evidence>
<name>A0A9P4U3E3_9PEZI</name>
<keyword evidence="2" id="KW-1185">Reference proteome</keyword>
<sequence>MEERMRTVAVYRRTDIPDRAQLHRPVQISVAVSKGRMRLDHRTLCGGEDGVYSCQQPQVHYAGNLLGSRCFRDSMSRVAQQSTTILAQRSSSVGRRQDVIQIAGRRKSLQVNYFRELHPFTGSKRPARGGWAALICPLHPTHTWRILKHTVLGILRLK</sequence>
<comment type="caution">
    <text evidence="1">The sequence shown here is derived from an EMBL/GenBank/DDBJ whole genome shotgun (WGS) entry which is preliminary data.</text>
</comment>
<dbReference type="Proteomes" id="UP000800235">
    <property type="component" value="Unassembled WGS sequence"/>
</dbReference>
<dbReference type="AlphaFoldDB" id="A0A9P4U3E3"/>
<accession>A0A9P4U3E3</accession>
<evidence type="ECO:0000313" key="2">
    <source>
        <dbReference type="Proteomes" id="UP000800235"/>
    </source>
</evidence>
<reference evidence="1" key="1">
    <citation type="journal article" date="2020" name="Stud. Mycol.">
        <title>101 Dothideomycetes genomes: a test case for predicting lifestyles and emergence of pathogens.</title>
        <authorList>
            <person name="Haridas S."/>
            <person name="Albert R."/>
            <person name="Binder M."/>
            <person name="Bloem J."/>
            <person name="Labutti K."/>
            <person name="Salamov A."/>
            <person name="Andreopoulos B."/>
            <person name="Baker S."/>
            <person name="Barry K."/>
            <person name="Bills G."/>
            <person name="Bluhm B."/>
            <person name="Cannon C."/>
            <person name="Castanera R."/>
            <person name="Culley D."/>
            <person name="Daum C."/>
            <person name="Ezra D."/>
            <person name="Gonzalez J."/>
            <person name="Henrissat B."/>
            <person name="Kuo A."/>
            <person name="Liang C."/>
            <person name="Lipzen A."/>
            <person name="Lutzoni F."/>
            <person name="Magnuson J."/>
            <person name="Mondo S."/>
            <person name="Nolan M."/>
            <person name="Ohm R."/>
            <person name="Pangilinan J."/>
            <person name="Park H.-J."/>
            <person name="Ramirez L."/>
            <person name="Alfaro M."/>
            <person name="Sun H."/>
            <person name="Tritt A."/>
            <person name="Yoshinaga Y."/>
            <person name="Zwiers L.-H."/>
            <person name="Turgeon B."/>
            <person name="Goodwin S."/>
            <person name="Spatafora J."/>
            <person name="Crous P."/>
            <person name="Grigoriev I."/>
        </authorList>
    </citation>
    <scope>NUCLEOTIDE SEQUENCE</scope>
    <source>
        <strain evidence="1">CBS 130266</strain>
    </source>
</reference>
<protein>
    <submittedName>
        <fullName evidence="1">Uncharacterized protein</fullName>
    </submittedName>
</protein>
<gene>
    <name evidence="1" type="ORF">EJ08DRAFT_342508</name>
</gene>